<dbReference type="Gene3D" id="3.40.50.970">
    <property type="match status" value="2"/>
</dbReference>
<dbReference type="NCBIfam" id="NF004516">
    <property type="entry name" value="PRK05858.1"/>
    <property type="match status" value="1"/>
</dbReference>
<organism evidence="11 12">
    <name type="scientific">Nocardioides aquaticus</name>
    <dbReference type="NCBI Taxonomy" id="160826"/>
    <lineage>
        <taxon>Bacteria</taxon>
        <taxon>Bacillati</taxon>
        <taxon>Actinomycetota</taxon>
        <taxon>Actinomycetes</taxon>
        <taxon>Propionibacteriales</taxon>
        <taxon>Nocardioidaceae</taxon>
        <taxon>Nocardioides</taxon>
    </lineage>
</organism>
<dbReference type="EC" id="2.2.1.6" evidence="11"/>
<comment type="cofactor">
    <cofactor evidence="2">
        <name>thiamine diphosphate</name>
        <dbReference type="ChEBI" id="CHEBI:58937"/>
    </cofactor>
</comment>
<comment type="similarity">
    <text evidence="3 6">Belongs to the TPP enzyme family.</text>
</comment>
<proteinExistence type="inferred from homology"/>
<evidence type="ECO:0000256" key="6">
    <source>
        <dbReference type="RuleBase" id="RU362132"/>
    </source>
</evidence>
<comment type="cofactor">
    <cofactor evidence="1">
        <name>Mg(2+)</name>
        <dbReference type="ChEBI" id="CHEBI:18420"/>
    </cofactor>
</comment>
<feature type="compositionally biased region" description="Polar residues" evidence="7">
    <location>
        <begin position="1"/>
        <end position="11"/>
    </location>
</feature>
<evidence type="ECO:0000256" key="2">
    <source>
        <dbReference type="ARBA" id="ARBA00001964"/>
    </source>
</evidence>
<dbReference type="Pfam" id="PF00205">
    <property type="entry name" value="TPP_enzyme_M"/>
    <property type="match status" value="1"/>
</dbReference>
<dbReference type="SUPFAM" id="SSF52467">
    <property type="entry name" value="DHS-like NAD/FAD-binding domain"/>
    <property type="match status" value="1"/>
</dbReference>
<dbReference type="PROSITE" id="PS00187">
    <property type="entry name" value="TPP_ENZYMES"/>
    <property type="match status" value="1"/>
</dbReference>
<evidence type="ECO:0000256" key="4">
    <source>
        <dbReference type="ARBA" id="ARBA00022723"/>
    </source>
</evidence>
<dbReference type="InterPro" id="IPR012000">
    <property type="entry name" value="Thiamin_PyroP_enz_cen_dom"/>
</dbReference>
<dbReference type="Proteomes" id="UP000679307">
    <property type="component" value="Chromosome"/>
</dbReference>
<dbReference type="InterPro" id="IPR045229">
    <property type="entry name" value="TPP_enz"/>
</dbReference>
<evidence type="ECO:0000256" key="3">
    <source>
        <dbReference type="ARBA" id="ARBA00007812"/>
    </source>
</evidence>
<dbReference type="EMBL" id="CP075371">
    <property type="protein sequence ID" value="QVT79427.1"/>
    <property type="molecule type" value="Genomic_DNA"/>
</dbReference>
<keyword evidence="11" id="KW-0808">Transferase</keyword>
<protein>
    <submittedName>
        <fullName evidence="11">Acetolactate synthase large subunit IlvG</fullName>
        <ecNumber evidence="11">2.2.1.6</ecNumber>
    </submittedName>
</protein>
<dbReference type="InterPro" id="IPR029035">
    <property type="entry name" value="DHS-like_NAD/FAD-binding_dom"/>
</dbReference>
<evidence type="ECO:0000256" key="1">
    <source>
        <dbReference type="ARBA" id="ARBA00001946"/>
    </source>
</evidence>
<feature type="region of interest" description="Disordered" evidence="7">
    <location>
        <begin position="1"/>
        <end position="23"/>
    </location>
</feature>
<gene>
    <name evidence="11" type="primary">ilvG</name>
    <name evidence="11" type="ORF">ENKNEFLB_01808</name>
</gene>
<dbReference type="Pfam" id="PF02775">
    <property type="entry name" value="TPP_enzyme_C"/>
    <property type="match status" value="1"/>
</dbReference>
<dbReference type="CDD" id="cd02004">
    <property type="entry name" value="TPP_BZL_OCoD_HPCL"/>
    <property type="match status" value="1"/>
</dbReference>
<name>A0ABX8EK05_9ACTN</name>
<dbReference type="CDD" id="cd07035">
    <property type="entry name" value="TPP_PYR_POX_like"/>
    <property type="match status" value="1"/>
</dbReference>
<dbReference type="InterPro" id="IPR011766">
    <property type="entry name" value="TPP_enzyme_TPP-bd"/>
</dbReference>
<dbReference type="InterPro" id="IPR000399">
    <property type="entry name" value="TPP-bd_CS"/>
</dbReference>
<dbReference type="SUPFAM" id="SSF52518">
    <property type="entry name" value="Thiamin diphosphate-binding fold (THDP-binding)"/>
    <property type="match status" value="2"/>
</dbReference>
<dbReference type="GO" id="GO:0003984">
    <property type="term" value="F:acetolactate synthase activity"/>
    <property type="evidence" value="ECO:0007669"/>
    <property type="project" value="UniProtKB-EC"/>
</dbReference>
<dbReference type="InterPro" id="IPR012001">
    <property type="entry name" value="Thiamin_PyroP_enz_TPP-bd_dom"/>
</dbReference>
<evidence type="ECO:0000259" key="9">
    <source>
        <dbReference type="Pfam" id="PF02775"/>
    </source>
</evidence>
<dbReference type="RefSeq" id="WP_214058892.1">
    <property type="nucleotide sequence ID" value="NZ_CP075371.1"/>
</dbReference>
<evidence type="ECO:0000313" key="11">
    <source>
        <dbReference type="EMBL" id="QVT79427.1"/>
    </source>
</evidence>
<dbReference type="Gene3D" id="3.40.50.1220">
    <property type="entry name" value="TPP-binding domain"/>
    <property type="match status" value="1"/>
</dbReference>
<evidence type="ECO:0000256" key="5">
    <source>
        <dbReference type="ARBA" id="ARBA00023052"/>
    </source>
</evidence>
<reference evidence="11 12" key="1">
    <citation type="submission" date="2021-05" db="EMBL/GenBank/DDBJ databases">
        <title>Complete genome of Nocardioides aquaticus KCTC 9944T isolated from meromictic and hypersaline Ekho Lake, Antarctica.</title>
        <authorList>
            <person name="Hwang K."/>
            <person name="Kim K.M."/>
            <person name="Choe H."/>
        </authorList>
    </citation>
    <scope>NUCLEOTIDE SEQUENCE [LARGE SCALE GENOMIC DNA]</scope>
    <source>
        <strain evidence="11 12">KCTC 9944</strain>
    </source>
</reference>
<keyword evidence="5 6" id="KW-0786">Thiamine pyrophosphate</keyword>
<evidence type="ECO:0000259" key="8">
    <source>
        <dbReference type="Pfam" id="PF00205"/>
    </source>
</evidence>
<dbReference type="Pfam" id="PF02776">
    <property type="entry name" value="TPP_enzyme_N"/>
    <property type="match status" value="1"/>
</dbReference>
<feature type="domain" description="Thiamine pyrophosphate enzyme N-terminal TPP-binding" evidence="10">
    <location>
        <begin position="27"/>
        <end position="141"/>
    </location>
</feature>
<evidence type="ECO:0000313" key="12">
    <source>
        <dbReference type="Proteomes" id="UP000679307"/>
    </source>
</evidence>
<keyword evidence="4" id="KW-0479">Metal-binding</keyword>
<evidence type="ECO:0000259" key="10">
    <source>
        <dbReference type="Pfam" id="PF02776"/>
    </source>
</evidence>
<dbReference type="PANTHER" id="PTHR18968:SF166">
    <property type="entry name" value="2-HYDROXYACYL-COA LYASE 2"/>
    <property type="match status" value="1"/>
</dbReference>
<accession>A0ABX8EK05</accession>
<feature type="domain" description="Thiamine pyrophosphate enzyme TPP-binding" evidence="9">
    <location>
        <begin position="406"/>
        <end position="553"/>
    </location>
</feature>
<evidence type="ECO:0000256" key="7">
    <source>
        <dbReference type="SAM" id="MobiDB-lite"/>
    </source>
</evidence>
<dbReference type="PANTHER" id="PTHR18968">
    <property type="entry name" value="THIAMINE PYROPHOSPHATE ENZYMES"/>
    <property type="match status" value="1"/>
</dbReference>
<keyword evidence="12" id="KW-1185">Reference proteome</keyword>
<sequence>MTTTSGPTSPSDAPDAAGPEGTLRGHAGQLAVAAARAHGVETLFTLSGAHVFPMYDGAVTADPPMRLLDVRHEQTAAFAAEATGKLTRTPGLAVLTAGPGVTNGVSAIAQAQFAGSPMVVVGGRAPANRWGSGSLQELDQPPILASISKQARTLHTAGEVLGGMEDAFGAAGSSHRGPVFVDVPMDQFFDTAEGPRPTGARPAPIEPDGEAVVRIARLLAEARRPVVVLGTDVWADGAEVAALRLVEQAGLPAITNGMGRGVVPGGHRLLVTKARSAALGGADLVVVVGTPLDFRLGYGVFGGKDDTTPARVVHVADSPAQVSTHADLADSVSGDLTTVLDGLLAALERGNRPDWSTWVEELQGTVAAAVERDAALLSAEADPIHPARIYGELVPRLAEDSVVIGDGGDFVSFAGKYVEPKRPGGWLDPGPYGCLGAGLGAAIAARLARPSAQVVLLLGDGAAGFSLMDVDTLVRHNLPVVMVMGNNSAWGLEKGPMQMLYGYDVIADLAPRTAYDGVVKALGGAGETVTDPRQIGPALDRAFASGVPYLVNVITDVEAAYPRATFGI</sequence>
<feature type="domain" description="Thiamine pyrophosphate enzyme central" evidence="8">
    <location>
        <begin position="214"/>
        <end position="343"/>
    </location>
</feature>
<dbReference type="InterPro" id="IPR029061">
    <property type="entry name" value="THDP-binding"/>
</dbReference>